<keyword evidence="3 6" id="KW-1133">Transmembrane helix</keyword>
<dbReference type="Pfam" id="PF25917">
    <property type="entry name" value="BSH_RND"/>
    <property type="match status" value="1"/>
</dbReference>
<keyword evidence="4 6" id="KW-0472">Membrane</keyword>
<evidence type="ECO:0000256" key="4">
    <source>
        <dbReference type="ARBA" id="ARBA00023136"/>
    </source>
</evidence>
<dbReference type="InterPro" id="IPR050739">
    <property type="entry name" value="MFP"/>
</dbReference>
<evidence type="ECO:0000256" key="2">
    <source>
        <dbReference type="ARBA" id="ARBA00022692"/>
    </source>
</evidence>
<feature type="coiled-coil region" evidence="5">
    <location>
        <begin position="86"/>
        <end position="117"/>
    </location>
</feature>
<comment type="caution">
    <text evidence="9">The sequence shown here is derived from an EMBL/GenBank/DDBJ whole genome shotgun (WGS) entry which is preliminary data.</text>
</comment>
<accession>A0A2S5A4F7</accession>
<dbReference type="EMBL" id="PQVF01000004">
    <property type="protein sequence ID" value="POY37414.1"/>
    <property type="molecule type" value="Genomic_DNA"/>
</dbReference>
<evidence type="ECO:0000313" key="9">
    <source>
        <dbReference type="EMBL" id="POY37414.1"/>
    </source>
</evidence>
<gene>
    <name evidence="9" type="ORF">C3K47_06535</name>
</gene>
<dbReference type="Gene3D" id="2.40.30.170">
    <property type="match status" value="1"/>
</dbReference>
<evidence type="ECO:0000256" key="5">
    <source>
        <dbReference type="SAM" id="Coils"/>
    </source>
</evidence>
<keyword evidence="5" id="KW-0175">Coiled coil</keyword>
<evidence type="ECO:0000256" key="6">
    <source>
        <dbReference type="SAM" id="Phobius"/>
    </source>
</evidence>
<evidence type="ECO:0000259" key="7">
    <source>
        <dbReference type="Pfam" id="PF25917"/>
    </source>
</evidence>
<dbReference type="Gene3D" id="1.10.287.470">
    <property type="entry name" value="Helix hairpin bin"/>
    <property type="match status" value="1"/>
</dbReference>
<comment type="subcellular location">
    <subcellularLocation>
        <location evidence="1">Membrane</location>
        <topology evidence="1">Single-pass membrane protein</topology>
    </subcellularLocation>
</comment>
<dbReference type="Proteomes" id="UP000236893">
    <property type="component" value="Unassembled WGS sequence"/>
</dbReference>
<name>A0A2S5A4F7_9SPHI</name>
<evidence type="ECO:0000256" key="3">
    <source>
        <dbReference type="ARBA" id="ARBA00022989"/>
    </source>
</evidence>
<dbReference type="RefSeq" id="WP_103788322.1">
    <property type="nucleotide sequence ID" value="NZ_PQVF01000004.1"/>
</dbReference>
<feature type="domain" description="Multidrug resistance protein MdtA-like barrel-sandwich hybrid" evidence="7">
    <location>
        <begin position="56"/>
        <end position="249"/>
    </location>
</feature>
<dbReference type="Pfam" id="PF25963">
    <property type="entry name" value="Beta-barrel_AAEA"/>
    <property type="match status" value="1"/>
</dbReference>
<sequence length="349" mass="38370">MSTENSTSNPSKKIVSRVIIGIVIIAACIYGYKRITFFLAHESTDNAQVEGHMTPILSRVGGYVKTVNVQDYQQVKVGDTIVTVDDDELQITLKQMEAEYQTALADLESAKASLKNTELTANLSKTNLSLNQIKANKASADYKRDQNLFKDQAITSKQVDDSKTNYDVTQKQIVASQEDVAISASRIPMMQAAVAKAQANVDFKKAKIDEEKLKLSYTTIVATASGKIGKKNIENGQYIQAGQSLMTIIDNNEFWVVANFKETQIEKIKVGQAAKITIDSYPDLSILGKVVSISEATGAKFSLLPPDNATGNFVKVTQRVPVKIQLNEPDKYREYLKSGLSLDVSVEVK</sequence>
<evidence type="ECO:0000313" key="10">
    <source>
        <dbReference type="Proteomes" id="UP000236893"/>
    </source>
</evidence>
<dbReference type="GO" id="GO:0055085">
    <property type="term" value="P:transmembrane transport"/>
    <property type="evidence" value="ECO:0007669"/>
    <property type="project" value="InterPro"/>
</dbReference>
<dbReference type="GO" id="GO:0016020">
    <property type="term" value="C:membrane"/>
    <property type="evidence" value="ECO:0007669"/>
    <property type="project" value="UniProtKB-SubCell"/>
</dbReference>
<organism evidence="9 10">
    <name type="scientific">Solitalea longa</name>
    <dbReference type="NCBI Taxonomy" id="2079460"/>
    <lineage>
        <taxon>Bacteria</taxon>
        <taxon>Pseudomonadati</taxon>
        <taxon>Bacteroidota</taxon>
        <taxon>Sphingobacteriia</taxon>
        <taxon>Sphingobacteriales</taxon>
        <taxon>Sphingobacteriaceae</taxon>
        <taxon>Solitalea</taxon>
    </lineage>
</organism>
<reference evidence="9 10" key="1">
    <citation type="submission" date="2018-01" db="EMBL/GenBank/DDBJ databases">
        <authorList>
            <person name="Gaut B.S."/>
            <person name="Morton B.R."/>
            <person name="Clegg M.T."/>
            <person name="Duvall M.R."/>
        </authorList>
    </citation>
    <scope>NUCLEOTIDE SEQUENCE [LARGE SCALE GENOMIC DNA]</scope>
    <source>
        <strain evidence="9 10">HR-AV</strain>
    </source>
</reference>
<feature type="domain" description="p-hydroxybenzoic acid efflux pump subunit AaeA-like beta-barrel" evidence="8">
    <location>
        <begin position="254"/>
        <end position="335"/>
    </location>
</feature>
<dbReference type="InterPro" id="IPR058634">
    <property type="entry name" value="AaeA-lik-b-barrel"/>
</dbReference>
<protein>
    <submittedName>
        <fullName evidence="9">Secretion protein HlyD</fullName>
    </submittedName>
</protein>
<feature type="transmembrane region" description="Helical" evidence="6">
    <location>
        <begin position="14"/>
        <end position="32"/>
    </location>
</feature>
<dbReference type="PANTHER" id="PTHR30386:SF26">
    <property type="entry name" value="TRANSPORT PROTEIN COMB"/>
    <property type="match status" value="1"/>
</dbReference>
<dbReference type="Gene3D" id="2.40.50.100">
    <property type="match status" value="1"/>
</dbReference>
<proteinExistence type="predicted"/>
<dbReference type="SUPFAM" id="SSF111369">
    <property type="entry name" value="HlyD-like secretion proteins"/>
    <property type="match status" value="2"/>
</dbReference>
<keyword evidence="2 6" id="KW-0812">Transmembrane</keyword>
<dbReference type="AlphaFoldDB" id="A0A2S5A4F7"/>
<keyword evidence="10" id="KW-1185">Reference proteome</keyword>
<evidence type="ECO:0000256" key="1">
    <source>
        <dbReference type="ARBA" id="ARBA00004167"/>
    </source>
</evidence>
<dbReference type="PANTHER" id="PTHR30386">
    <property type="entry name" value="MEMBRANE FUSION SUBUNIT OF EMRAB-TOLC MULTIDRUG EFFLUX PUMP"/>
    <property type="match status" value="1"/>
</dbReference>
<evidence type="ECO:0000259" key="8">
    <source>
        <dbReference type="Pfam" id="PF25963"/>
    </source>
</evidence>
<dbReference type="InterPro" id="IPR058625">
    <property type="entry name" value="MdtA-like_BSH"/>
</dbReference>
<dbReference type="OrthoDB" id="9811754at2"/>